<proteinExistence type="predicted"/>
<dbReference type="eggNOG" id="COG4334">
    <property type="taxonomic scope" value="Bacteria"/>
</dbReference>
<evidence type="ECO:0000313" key="1">
    <source>
        <dbReference type="EMBL" id="GAB40273.1"/>
    </source>
</evidence>
<dbReference type="RefSeq" id="WP_005207332.1">
    <property type="nucleotide sequence ID" value="NZ_BAFC01000094.1"/>
</dbReference>
<dbReference type="EMBL" id="BAFC01000094">
    <property type="protein sequence ID" value="GAB40273.1"/>
    <property type="molecule type" value="Genomic_DNA"/>
</dbReference>
<name>H5U3G5_9ACTN</name>
<protein>
    <recommendedName>
        <fullName evidence="3">DUF2255 family protein</fullName>
    </recommendedName>
</protein>
<dbReference type="InterPro" id="IPR012349">
    <property type="entry name" value="Split_barrel_FMN-bd"/>
</dbReference>
<dbReference type="AlphaFoldDB" id="H5U3G5"/>
<dbReference type="Gene3D" id="2.30.110.10">
    <property type="entry name" value="Electron Transport, Fmn-binding Protein, Chain A"/>
    <property type="match status" value="1"/>
</dbReference>
<sequence length="123" mass="13600">MSTWNVQQAQQLTAPQEVGVATRRRDGSVRTPRVIWIVRSGDRVFIRSTNGRGADWFRWAIATGTGQITSGTTTFDVAFREADGADLEIVDDAYRDKYGNYASIVDHLQEDGPRAATLEVLPG</sequence>
<evidence type="ECO:0008006" key="3">
    <source>
        <dbReference type="Google" id="ProtNLM"/>
    </source>
</evidence>
<gene>
    <name evidence="1" type="ORF">GOSPT_096_00030</name>
</gene>
<dbReference type="InterPro" id="IPR016888">
    <property type="entry name" value="UCP028498"/>
</dbReference>
<organism evidence="1 2">
    <name type="scientific">Gordonia sputi NBRC 100414</name>
    <dbReference type="NCBI Taxonomy" id="1089453"/>
    <lineage>
        <taxon>Bacteria</taxon>
        <taxon>Bacillati</taxon>
        <taxon>Actinomycetota</taxon>
        <taxon>Actinomycetes</taxon>
        <taxon>Mycobacteriales</taxon>
        <taxon>Gordoniaceae</taxon>
        <taxon>Gordonia</taxon>
    </lineage>
</organism>
<accession>H5U3G5</accession>
<dbReference type="Pfam" id="PF10012">
    <property type="entry name" value="DUF2255"/>
    <property type="match status" value="1"/>
</dbReference>
<comment type="caution">
    <text evidence="1">The sequence shown here is derived from an EMBL/GenBank/DDBJ whole genome shotgun (WGS) entry which is preliminary data.</text>
</comment>
<dbReference type="Proteomes" id="UP000005845">
    <property type="component" value="Unassembled WGS sequence"/>
</dbReference>
<reference evidence="1 2" key="1">
    <citation type="submission" date="2012-02" db="EMBL/GenBank/DDBJ databases">
        <title>Whole genome shotgun sequence of Gordonia sputi NBRC 100414.</title>
        <authorList>
            <person name="Yoshida I."/>
            <person name="Hosoyama A."/>
            <person name="Tsuchikane K."/>
            <person name="Katsumata H."/>
            <person name="Yamazaki S."/>
            <person name="Fujita N."/>
        </authorList>
    </citation>
    <scope>NUCLEOTIDE SEQUENCE [LARGE SCALE GENOMIC DNA]</scope>
    <source>
        <strain evidence="1 2">NBRC 100414</strain>
    </source>
</reference>
<evidence type="ECO:0000313" key="2">
    <source>
        <dbReference type="Proteomes" id="UP000005845"/>
    </source>
</evidence>
<keyword evidence="2" id="KW-1185">Reference proteome</keyword>